<name>A0A1X6P6Y0_PORUM</name>
<dbReference type="AlphaFoldDB" id="A0A1X6P6Y0"/>
<gene>
    <name evidence="2" type="ORF">BU14_0192s0010</name>
</gene>
<reference evidence="2 3" key="1">
    <citation type="submission" date="2017-03" db="EMBL/GenBank/DDBJ databases">
        <title>WGS assembly of Porphyra umbilicalis.</title>
        <authorList>
            <person name="Brawley S.H."/>
            <person name="Blouin N.A."/>
            <person name="Ficko-Blean E."/>
            <person name="Wheeler G.L."/>
            <person name="Lohr M."/>
            <person name="Goodson H.V."/>
            <person name="Jenkins J.W."/>
            <person name="Blaby-Haas C.E."/>
            <person name="Helliwell K.E."/>
            <person name="Chan C."/>
            <person name="Marriage T."/>
            <person name="Bhattacharya D."/>
            <person name="Klein A.S."/>
            <person name="Badis Y."/>
            <person name="Brodie J."/>
            <person name="Cao Y."/>
            <person name="Collen J."/>
            <person name="Dittami S.M."/>
            <person name="Gachon C.M."/>
            <person name="Green B.R."/>
            <person name="Karpowicz S."/>
            <person name="Kim J.W."/>
            <person name="Kudahl U."/>
            <person name="Lin S."/>
            <person name="Michel G."/>
            <person name="Mittag M."/>
            <person name="Olson B.J."/>
            <person name="Pangilinan J."/>
            <person name="Peng Y."/>
            <person name="Qiu H."/>
            <person name="Shu S."/>
            <person name="Singer J.T."/>
            <person name="Smith A.G."/>
            <person name="Sprecher B.N."/>
            <person name="Wagner V."/>
            <person name="Wang W."/>
            <person name="Wang Z.-Y."/>
            <person name="Yan J."/>
            <person name="Yarish C."/>
            <person name="Zoeuner-Riek S."/>
            <person name="Zhuang Y."/>
            <person name="Zou Y."/>
            <person name="Lindquist E.A."/>
            <person name="Grimwood J."/>
            <person name="Barry K."/>
            <person name="Rokhsar D.S."/>
            <person name="Schmutz J."/>
            <person name="Stiller J.W."/>
            <person name="Grossman A.R."/>
            <person name="Prochnik S.E."/>
        </authorList>
    </citation>
    <scope>NUCLEOTIDE SEQUENCE [LARGE SCALE GENOMIC DNA]</scope>
    <source>
        <strain evidence="2">4086291</strain>
    </source>
</reference>
<evidence type="ECO:0000313" key="3">
    <source>
        <dbReference type="Proteomes" id="UP000218209"/>
    </source>
</evidence>
<evidence type="ECO:0000313" key="2">
    <source>
        <dbReference type="EMBL" id="OSX76393.1"/>
    </source>
</evidence>
<feature type="chain" id="PRO_5013095330" description="Chitin-binding type-4 domain-containing protein" evidence="1">
    <location>
        <begin position="18"/>
        <end position="416"/>
    </location>
</feature>
<dbReference type="EMBL" id="KV918868">
    <property type="protein sequence ID" value="OSX76393.1"/>
    <property type="molecule type" value="Genomic_DNA"/>
</dbReference>
<keyword evidence="3" id="KW-1185">Reference proteome</keyword>
<sequence length="416" mass="44494">MGPRWALLLLSVAAVAAAHVAPARGHSSITQPSPNSVHGNCKVGKGIDGYDHYCPGPCPNARIKDVTPVTSTTRGADFPVRWFKNNHLGGFVRWTLVPVHLAQSHEAHDEGAFEWGCFSAGHLKCTPADKEEHCGGDLTGSAFHATVRVPTNIADGEYMLGWSWFGGYALQPPTVFSDYYDCARVRIKGGAPLTEFHQPAFRPGGSTNVKTRLPDKCIATVDALGVCSVSPCNVTLAQNHLKPRGFSGGATPPRIPASFFTAVANPGSTPPPLAVHPAPPMSPSAGPPPLNELFTKGPPTPGPVTLPAIYVIDVQERHAIRWLPPSPALMRMRKRAQGVLIEADARGSIDTVHFSLDGKWVADDKVYPYTLGSEVKGSGLLRAWAAAPVGRPFTLHVTVVGRGGLKVKGMWWLQFV</sequence>
<protein>
    <recommendedName>
        <fullName evidence="4">Chitin-binding type-4 domain-containing protein</fullName>
    </recommendedName>
</protein>
<keyword evidence="1" id="KW-0732">Signal</keyword>
<dbReference type="OrthoDB" id="2342176at2759"/>
<proteinExistence type="predicted"/>
<organism evidence="2 3">
    <name type="scientific">Porphyra umbilicalis</name>
    <name type="common">Purple laver</name>
    <name type="synonym">Red alga</name>
    <dbReference type="NCBI Taxonomy" id="2786"/>
    <lineage>
        <taxon>Eukaryota</taxon>
        <taxon>Rhodophyta</taxon>
        <taxon>Bangiophyceae</taxon>
        <taxon>Bangiales</taxon>
        <taxon>Bangiaceae</taxon>
        <taxon>Porphyra</taxon>
    </lineage>
</organism>
<evidence type="ECO:0008006" key="4">
    <source>
        <dbReference type="Google" id="ProtNLM"/>
    </source>
</evidence>
<feature type="signal peptide" evidence="1">
    <location>
        <begin position="1"/>
        <end position="17"/>
    </location>
</feature>
<dbReference type="Proteomes" id="UP000218209">
    <property type="component" value="Unassembled WGS sequence"/>
</dbReference>
<evidence type="ECO:0000256" key="1">
    <source>
        <dbReference type="SAM" id="SignalP"/>
    </source>
</evidence>
<accession>A0A1X6P6Y0</accession>